<dbReference type="GO" id="GO:0005524">
    <property type="term" value="F:ATP binding"/>
    <property type="evidence" value="ECO:0007669"/>
    <property type="project" value="UniProtKB-KW"/>
</dbReference>
<evidence type="ECO:0000256" key="2">
    <source>
        <dbReference type="ARBA" id="ARBA00022840"/>
    </source>
</evidence>
<dbReference type="SUPFAM" id="SSF52540">
    <property type="entry name" value="P-loop containing nucleoside triphosphate hydrolases"/>
    <property type="match status" value="1"/>
</dbReference>
<feature type="region of interest" description="Disordered" evidence="3">
    <location>
        <begin position="1"/>
        <end position="22"/>
    </location>
</feature>
<dbReference type="GO" id="GO:0005737">
    <property type="term" value="C:cytoplasm"/>
    <property type="evidence" value="ECO:0007669"/>
    <property type="project" value="TreeGrafter"/>
</dbReference>
<protein>
    <submittedName>
        <fullName evidence="5">Transcriptional regulator, LuxR family</fullName>
    </submittedName>
</protein>
<dbReference type="InterPro" id="IPR041664">
    <property type="entry name" value="AAA_16"/>
</dbReference>
<dbReference type="InterPro" id="IPR036388">
    <property type="entry name" value="WH-like_DNA-bd_sf"/>
</dbReference>
<dbReference type="InterPro" id="IPR027417">
    <property type="entry name" value="P-loop_NTPase"/>
</dbReference>
<accession>D7AZ02</accession>
<dbReference type="eggNOG" id="COG2909">
    <property type="taxonomic scope" value="Bacteria"/>
</dbReference>
<dbReference type="Pfam" id="PF00196">
    <property type="entry name" value="GerE"/>
    <property type="match status" value="1"/>
</dbReference>
<dbReference type="Gene3D" id="1.10.10.10">
    <property type="entry name" value="Winged helix-like DNA-binding domain superfamily/Winged helix DNA-binding domain"/>
    <property type="match status" value="1"/>
</dbReference>
<dbReference type="PANTHER" id="PTHR16305:SF35">
    <property type="entry name" value="TRANSCRIPTIONAL ACTIVATOR DOMAIN"/>
    <property type="match status" value="1"/>
</dbReference>
<evidence type="ECO:0000313" key="5">
    <source>
        <dbReference type="EMBL" id="ADH69982.1"/>
    </source>
</evidence>
<dbReference type="GO" id="GO:0003677">
    <property type="term" value="F:DNA binding"/>
    <property type="evidence" value="ECO:0007669"/>
    <property type="project" value="InterPro"/>
</dbReference>
<evidence type="ECO:0000256" key="1">
    <source>
        <dbReference type="ARBA" id="ARBA00022741"/>
    </source>
</evidence>
<feature type="domain" description="HTH luxR-type" evidence="4">
    <location>
        <begin position="933"/>
        <end position="995"/>
    </location>
</feature>
<dbReference type="InterPro" id="IPR016032">
    <property type="entry name" value="Sig_transdc_resp-reg_C-effctor"/>
</dbReference>
<feature type="compositionally biased region" description="Polar residues" evidence="3">
    <location>
        <begin position="8"/>
        <end position="17"/>
    </location>
</feature>
<evidence type="ECO:0000313" key="6">
    <source>
        <dbReference type="Proteomes" id="UP000002219"/>
    </source>
</evidence>
<sequence>MPCPRTRPVSTASTPTQARHARRVRLRVSIGETTSVVARTCRVGGPLCECVHVTGRNTQPPVTRLRGRDTEQRALSDALDDARSRRGASLLLSGGPGRGKTALLEHLSGSAGGFTVLRADGVADEADLPLAGLQRLLHPLAEESERLPEPRRGLLRDALTRGAVADADRLALYTGLVELLSRAAADRPLLLCVDDADRLDAPSLDALAFVARRLAGTPVAAVLTAREGRGKPAGARVPEADAEPPPDALVPGVTELPLAPLEERAVHDILTDRAPVTPASAVRSALVRAAHGNPAAVLGLLRGLSRAQLLGEEPLPAPPLLPGRLRAGFLAPYRDLPERTRRLLLLAALGDEPRVHRLLEACEEPGPNTTGPGPTVTDLEPAEERGLVRVEGDTVVFTDPLAREAIAQDAPAGRLRAAHRALARACDPELSPAEFVRHTASGADAPDAGLAEAATAAARRVKRIEGRLAASHAYERAADLCPDPDERACRLNTASYEAYMAGSSARATRLLARARPLAVTDRRRATSDLIDAQIAMRGENAMDVAERLLTVGRELIPHDRFLALRALVRSADAASLAGDAVRHGRAAELALPLVGPDDPAPMRMVASFLEGCAVSFRGDYPGSTPLLREATGLAAIAKPSELVWAGISGLRLGDAPFVRSVTSRAVEVGRLRGERATLPAALGFLVFSEFWSGRFPSAAGTALTGLRVSRETGQTVWATQHLASLAMIAAIQGDVDTCRIRARAVAAQAGENSLGLAAALSAWALAVLELSRGNAAEAFFRLRALVHAAPGHGHPTMRLLTAPHFVEAATRMGETEWARTSLAGYRRWAESVGSPSTLALAARGSGLLAAGDEACDHFENALALHRACGDDDVEHARTQLLFGAHLRRARLPGRAREHLYNALESFERFGARLWVRQTRAELRAIGTAERGPDPVSTSELTAQQQQIARLVAEGATNREVAAHMFISPRTVEHHLRGIFRKLNIRSRVDLARLFN</sequence>
<dbReference type="Pfam" id="PF13191">
    <property type="entry name" value="AAA_16"/>
    <property type="match status" value="1"/>
</dbReference>
<feature type="region of interest" description="Disordered" evidence="3">
    <location>
        <begin position="230"/>
        <end position="249"/>
    </location>
</feature>
<proteinExistence type="predicted"/>
<dbReference type="KEGG" id="nda:Ndas_4595"/>
<dbReference type="EMBL" id="CP002040">
    <property type="protein sequence ID" value="ADH69982.1"/>
    <property type="molecule type" value="Genomic_DNA"/>
</dbReference>
<keyword evidence="2" id="KW-0067">ATP-binding</keyword>
<dbReference type="Gene3D" id="3.40.50.300">
    <property type="entry name" value="P-loop containing nucleotide triphosphate hydrolases"/>
    <property type="match status" value="1"/>
</dbReference>
<reference evidence="5 6" key="1">
    <citation type="journal article" date="2010" name="Stand. Genomic Sci.">
        <title>Complete genome sequence of Nocardiopsis dassonvillei type strain (IMRU 509).</title>
        <authorList>
            <person name="Sun H."/>
            <person name="Lapidus A."/>
            <person name="Nolan M."/>
            <person name="Lucas S."/>
            <person name="Del Rio T.G."/>
            <person name="Tice H."/>
            <person name="Cheng J.F."/>
            <person name="Tapia R."/>
            <person name="Han C."/>
            <person name="Goodwin L."/>
            <person name="Pitluck S."/>
            <person name="Pagani I."/>
            <person name="Ivanova N."/>
            <person name="Mavromatis K."/>
            <person name="Mikhailova N."/>
            <person name="Pati A."/>
            <person name="Chen A."/>
            <person name="Palaniappan K."/>
            <person name="Land M."/>
            <person name="Hauser L."/>
            <person name="Chang Y.J."/>
            <person name="Jeffries C.D."/>
            <person name="Djao O.D."/>
            <person name="Rohde M."/>
            <person name="Sikorski J."/>
            <person name="Goker M."/>
            <person name="Woyke T."/>
            <person name="Bristow J."/>
            <person name="Eisen J.A."/>
            <person name="Markowitz V."/>
            <person name="Hugenholtz P."/>
            <person name="Kyrpides N.C."/>
            <person name="Klenk H.P."/>
        </authorList>
    </citation>
    <scope>NUCLEOTIDE SEQUENCE [LARGE SCALE GENOMIC DNA]</scope>
    <source>
        <strain evidence="6">ATCC 23218 / DSM 43111 / CIP 107115 / JCM 7437 / KCTC 9190 / NBRC 14626 / NCTC 10488 / NRRL B-5397 / IMRU 509</strain>
    </source>
</reference>
<dbReference type="AlphaFoldDB" id="D7AZ02"/>
<dbReference type="SUPFAM" id="SSF46894">
    <property type="entry name" value="C-terminal effector domain of the bipartite response regulators"/>
    <property type="match status" value="1"/>
</dbReference>
<dbReference type="GO" id="GO:0004016">
    <property type="term" value="F:adenylate cyclase activity"/>
    <property type="evidence" value="ECO:0007669"/>
    <property type="project" value="TreeGrafter"/>
</dbReference>
<dbReference type="GO" id="GO:0006355">
    <property type="term" value="P:regulation of DNA-templated transcription"/>
    <property type="evidence" value="ECO:0007669"/>
    <property type="project" value="InterPro"/>
</dbReference>
<dbReference type="Proteomes" id="UP000002219">
    <property type="component" value="Chromosome 1"/>
</dbReference>
<dbReference type="SMART" id="SM00421">
    <property type="entry name" value="HTH_LUXR"/>
    <property type="match status" value="1"/>
</dbReference>
<keyword evidence="1" id="KW-0547">Nucleotide-binding</keyword>
<dbReference type="CDD" id="cd06170">
    <property type="entry name" value="LuxR_C_like"/>
    <property type="match status" value="1"/>
</dbReference>
<evidence type="ECO:0000256" key="3">
    <source>
        <dbReference type="SAM" id="MobiDB-lite"/>
    </source>
</evidence>
<dbReference type="HOGENOM" id="CLU_006850_4_1_11"/>
<gene>
    <name evidence="5" type="ordered locus">Ndas_4595</name>
</gene>
<keyword evidence="6" id="KW-1185">Reference proteome</keyword>
<organism evidence="5 6">
    <name type="scientific">Nocardiopsis dassonvillei (strain ATCC 23218 / DSM 43111 / CIP 107115 / JCM 7437 / KCTC 9190 / NBRC 14626 / NCTC 10488 / NRRL B-5397 / IMRU 509)</name>
    <name type="common">Actinomadura dassonvillei</name>
    <dbReference type="NCBI Taxonomy" id="446468"/>
    <lineage>
        <taxon>Bacteria</taxon>
        <taxon>Bacillati</taxon>
        <taxon>Actinomycetota</taxon>
        <taxon>Actinomycetes</taxon>
        <taxon>Streptosporangiales</taxon>
        <taxon>Nocardiopsidaceae</taxon>
        <taxon>Nocardiopsis</taxon>
    </lineage>
</organism>
<dbReference type="PRINTS" id="PR00038">
    <property type="entry name" value="HTHLUXR"/>
</dbReference>
<dbReference type="STRING" id="446468.Ndas_4595"/>
<dbReference type="PANTHER" id="PTHR16305">
    <property type="entry name" value="TESTICULAR SOLUBLE ADENYLYL CYCLASE"/>
    <property type="match status" value="1"/>
</dbReference>
<evidence type="ECO:0000259" key="4">
    <source>
        <dbReference type="PROSITE" id="PS50043"/>
    </source>
</evidence>
<name>D7AZ02_NOCDD</name>
<dbReference type="SMART" id="SM00382">
    <property type="entry name" value="AAA"/>
    <property type="match status" value="1"/>
</dbReference>
<dbReference type="InterPro" id="IPR003593">
    <property type="entry name" value="AAA+_ATPase"/>
</dbReference>
<dbReference type="PROSITE" id="PS50043">
    <property type="entry name" value="HTH_LUXR_2"/>
    <property type="match status" value="1"/>
</dbReference>
<dbReference type="InterPro" id="IPR000792">
    <property type="entry name" value="Tscrpt_reg_LuxR_C"/>
</dbReference>